<dbReference type="Proteomes" id="UP000655225">
    <property type="component" value="Unassembled WGS sequence"/>
</dbReference>
<dbReference type="FunFam" id="1.20.1260.60:FF:000003">
    <property type="entry name" value="IST1-like protein isoform A"/>
    <property type="match status" value="1"/>
</dbReference>
<dbReference type="InterPro" id="IPR042277">
    <property type="entry name" value="IST1-like"/>
</dbReference>
<feature type="compositionally biased region" description="Polar residues" evidence="3">
    <location>
        <begin position="986"/>
        <end position="997"/>
    </location>
</feature>
<feature type="compositionally biased region" description="Low complexity" evidence="3">
    <location>
        <begin position="924"/>
        <end position="939"/>
    </location>
</feature>
<feature type="compositionally biased region" description="Basic and acidic residues" evidence="3">
    <location>
        <begin position="398"/>
        <end position="410"/>
    </location>
</feature>
<evidence type="ECO:0000313" key="5">
    <source>
        <dbReference type="Proteomes" id="UP000655225"/>
    </source>
</evidence>
<feature type="compositionally biased region" description="Polar residues" evidence="3">
    <location>
        <begin position="727"/>
        <end position="755"/>
    </location>
</feature>
<dbReference type="AlphaFoldDB" id="A0A834YMS8"/>
<dbReference type="EMBL" id="JABCRI010000019">
    <property type="protein sequence ID" value="KAF8388852.1"/>
    <property type="molecule type" value="Genomic_DNA"/>
</dbReference>
<feature type="compositionally biased region" description="Polar residues" evidence="3">
    <location>
        <begin position="546"/>
        <end position="559"/>
    </location>
</feature>
<feature type="region of interest" description="Disordered" evidence="3">
    <location>
        <begin position="328"/>
        <end position="1067"/>
    </location>
</feature>
<feature type="compositionally biased region" description="Acidic residues" evidence="3">
    <location>
        <begin position="703"/>
        <end position="716"/>
    </location>
</feature>
<feature type="compositionally biased region" description="Basic and acidic residues" evidence="3">
    <location>
        <begin position="359"/>
        <end position="369"/>
    </location>
</feature>
<feature type="compositionally biased region" description="Polar residues" evidence="3">
    <location>
        <begin position="512"/>
        <end position="528"/>
    </location>
</feature>
<feature type="coiled-coil region" evidence="2">
    <location>
        <begin position="19"/>
        <end position="53"/>
    </location>
</feature>
<feature type="compositionally biased region" description="Polar residues" evidence="3">
    <location>
        <begin position="681"/>
        <end position="695"/>
    </location>
</feature>
<gene>
    <name evidence="4" type="ORF">HHK36_025532</name>
</gene>
<reference evidence="4 5" key="1">
    <citation type="submission" date="2020-04" db="EMBL/GenBank/DDBJ databases">
        <title>Plant Genome Project.</title>
        <authorList>
            <person name="Zhang R.-G."/>
        </authorList>
    </citation>
    <scope>NUCLEOTIDE SEQUENCE [LARGE SCALE GENOMIC DNA]</scope>
    <source>
        <strain evidence="4">YNK0</strain>
        <tissue evidence="4">Leaf</tissue>
    </source>
</reference>
<evidence type="ECO:0000313" key="4">
    <source>
        <dbReference type="EMBL" id="KAF8388852.1"/>
    </source>
</evidence>
<feature type="region of interest" description="Disordered" evidence="3">
    <location>
        <begin position="178"/>
        <end position="226"/>
    </location>
</feature>
<feature type="compositionally biased region" description="Basic and acidic residues" evidence="3">
    <location>
        <begin position="1001"/>
        <end position="1013"/>
    </location>
</feature>
<dbReference type="GO" id="GO:0015031">
    <property type="term" value="P:protein transport"/>
    <property type="evidence" value="ECO:0007669"/>
    <property type="project" value="InterPro"/>
</dbReference>
<evidence type="ECO:0000256" key="2">
    <source>
        <dbReference type="SAM" id="Coils"/>
    </source>
</evidence>
<dbReference type="Pfam" id="PF03398">
    <property type="entry name" value="Ist1"/>
    <property type="match status" value="1"/>
</dbReference>
<feature type="compositionally biased region" description="Polar residues" evidence="3">
    <location>
        <begin position="864"/>
        <end position="884"/>
    </location>
</feature>
<dbReference type="Gene3D" id="1.20.1260.60">
    <property type="entry name" value="Vacuolar protein sorting-associated protein Ist1"/>
    <property type="match status" value="1"/>
</dbReference>
<comment type="similarity">
    <text evidence="1">Belongs to the IST1 family.</text>
</comment>
<feature type="compositionally biased region" description="Basic and acidic residues" evidence="3">
    <location>
        <begin position="531"/>
        <end position="540"/>
    </location>
</feature>
<feature type="compositionally biased region" description="Basic and acidic residues" evidence="3">
    <location>
        <begin position="178"/>
        <end position="189"/>
    </location>
</feature>
<feature type="region of interest" description="Disordered" evidence="3">
    <location>
        <begin position="253"/>
        <end position="274"/>
    </location>
</feature>
<feature type="compositionally biased region" description="Basic and acidic residues" evidence="3">
    <location>
        <begin position="499"/>
        <end position="508"/>
    </location>
</feature>
<feature type="compositionally biased region" description="Low complexity" evidence="3">
    <location>
        <begin position="1223"/>
        <end position="1235"/>
    </location>
</feature>
<feature type="compositionally biased region" description="Basic and acidic residues" evidence="3">
    <location>
        <begin position="573"/>
        <end position="582"/>
    </location>
</feature>
<feature type="compositionally biased region" description="Polar residues" evidence="3">
    <location>
        <begin position="585"/>
        <end position="606"/>
    </location>
</feature>
<organism evidence="4 5">
    <name type="scientific">Tetracentron sinense</name>
    <name type="common">Spur-leaf</name>
    <dbReference type="NCBI Taxonomy" id="13715"/>
    <lineage>
        <taxon>Eukaryota</taxon>
        <taxon>Viridiplantae</taxon>
        <taxon>Streptophyta</taxon>
        <taxon>Embryophyta</taxon>
        <taxon>Tracheophyta</taxon>
        <taxon>Spermatophyta</taxon>
        <taxon>Magnoliopsida</taxon>
        <taxon>Trochodendrales</taxon>
        <taxon>Trochodendraceae</taxon>
        <taxon>Tetracentron</taxon>
    </lineage>
</organism>
<feature type="compositionally biased region" description="Basic residues" evidence="3">
    <location>
        <begin position="443"/>
        <end position="453"/>
    </location>
</feature>
<dbReference type="PANTHER" id="PTHR12161">
    <property type="entry name" value="IST1 FAMILY MEMBER"/>
    <property type="match status" value="1"/>
</dbReference>
<feature type="compositionally biased region" description="Basic and acidic residues" evidence="3">
    <location>
        <begin position="717"/>
        <end position="726"/>
    </location>
</feature>
<feature type="compositionally biased region" description="Polar residues" evidence="3">
    <location>
        <begin position="1096"/>
        <end position="1107"/>
    </location>
</feature>
<evidence type="ECO:0008006" key="6">
    <source>
        <dbReference type="Google" id="ProtNLM"/>
    </source>
</evidence>
<evidence type="ECO:0000256" key="1">
    <source>
        <dbReference type="ARBA" id="ARBA00005536"/>
    </source>
</evidence>
<name>A0A834YMS8_TETSI</name>
<keyword evidence="2" id="KW-0175">Coiled coil</keyword>
<feature type="compositionally biased region" description="Polar residues" evidence="3">
    <location>
        <begin position="1118"/>
        <end position="1128"/>
    </location>
</feature>
<feature type="compositionally biased region" description="Low complexity" evidence="3">
    <location>
        <begin position="454"/>
        <end position="463"/>
    </location>
</feature>
<feature type="region of interest" description="Disordered" evidence="3">
    <location>
        <begin position="1080"/>
        <end position="1270"/>
    </location>
</feature>
<dbReference type="InterPro" id="IPR005061">
    <property type="entry name" value="Ist1"/>
</dbReference>
<dbReference type="OrthoDB" id="29853at2759"/>
<feature type="compositionally biased region" description="Polar residues" evidence="3">
    <location>
        <begin position="644"/>
        <end position="659"/>
    </location>
</feature>
<feature type="compositionally biased region" description="Polar residues" evidence="3">
    <location>
        <begin position="210"/>
        <end position="226"/>
    </location>
</feature>
<feature type="compositionally biased region" description="Polar residues" evidence="3">
    <location>
        <begin position="1042"/>
        <end position="1052"/>
    </location>
</feature>
<protein>
    <recommendedName>
        <fullName evidence="6">IST1-like protein</fullName>
    </recommendedName>
</protein>
<comment type="caution">
    <text evidence="4">The sequence shown here is derived from an EMBL/GenBank/DDBJ whole genome shotgun (WGS) entry which is preliminary data.</text>
</comment>
<proteinExistence type="inferred from homology"/>
<accession>A0A834YMS8</accession>
<dbReference type="OMA" id="YYRTSHE"/>
<dbReference type="PANTHER" id="PTHR12161:SF13">
    <property type="entry name" value="REGULATOR OF VPS4 ACTIVITY IN THE MVB PATHWAY PROTEIN"/>
    <property type="match status" value="1"/>
</dbReference>
<evidence type="ECO:0000256" key="3">
    <source>
        <dbReference type="SAM" id="MobiDB-lite"/>
    </source>
</evidence>
<keyword evidence="5" id="KW-1185">Reference proteome</keyword>
<sequence>MLHRSFKATKCKTSLRLVVARTKLLKNKTETKLRQMKKELAQLLEAGQEQTARIRVEHVVREEKIMAAYDLIEIYCELLVARLPIIESQKNCPIDLKEAICSVIFASPRCADIPELLDVRKHFTAKYGKEFISSALELRPDCGVSRTMVEKLSARAPDGQTKIKILTAIAQEQNIKWDPDSFGEKDSRFPNDLLNGPSTMENVSTKHVESPNVQLSHSPGQKQESSVNLSENIARLSPSSQAFDSTGIITHNATMPATSHPEMRPSGSETEGREFRRPFSEGENAFTLNKQNWNMKFKDATSAAQAAAESAERASMAARAAAELSSRGKITRQYSTESHESSVYGFRDEVSGISTGPKLQEEPIAKDSVTESPGSSVYGFRDEVSGKLTGPKLQGEPIAKDSVTEVHDSPKLSSYDVDPRVQNQQREENKQDNLPGVAEGMHSRHGRTKRRSNHSASSGSSIESIDDDDISMTYHPKADRDSQKSSYEVEAINPNWQGREPEKGDFLREVTMNKQSSESVVEFVNQQQHSKKTEYSDHSVKARITKQPSRSASSLSHVSTFDYDDDAISNSNLRDHGNDGGEHSFLSSDKGNIQRGTKQPNSNDSSAVVFDESSSDDDCNFDVEYGYNEPNLHFRSPGKESPFHPSSNTNTWSPSQNRSETLEEKSSAQPLLFTGLHFPSESENLMNSALPSQSDDLLPAMFDDSDGPSSENEEEMDNYKHRERTESSSQHQKQNVYTRSPAAVQTDSHGSTGSSFMRKDAAGGKKKLSLQSSFDDSDAEESHSEKNQETELNVSGESWKKYGIGNLKTGHPSPRRARSHGNSDDLDQESFYSPVVEGKQQPFQSSRLSLAQEVRVKDDVGTPPSDTTKMVEISNHSSSESGQELNFGMLTGGLRNKGYRRPPYTRGPSGDASLISRPQAAEDTSTTVVQPTVSPTVKTISSEAGDHEPYNQKTHVKVHKESSSRAIRTFFDPDSDDDAEEVLPSLTVSSKDYTGSRLSRRTKDSPAKSETDTPTRFTVGSAVPVYFDPGNDDAEKGLPLETLSSKGYTSGRLSRRTKDFSAKSETGIPMRFTAKSAVPVYSGLDSGDSEEVPLPQTVSSKGYTGSRVSHRTKDSPAKSETGTPSFTVGSGAPVKSDFGMGKKSSLRSSYATEPPSKPQSHTIPLGTRKSSELPRTNASVEPPPFKPMPESDILVPTESLKSSAVEQPFNPLPKNVSSGNIKSPETSSSSRGTESASRENSQKKAGHVHPKLPDYDTFTAHFETLRSNQG</sequence>
<feature type="compositionally biased region" description="Basic and acidic residues" evidence="3">
    <location>
        <begin position="780"/>
        <end position="789"/>
    </location>
</feature>